<dbReference type="Proteomes" id="UP000503399">
    <property type="component" value="Chromosome"/>
</dbReference>
<dbReference type="InterPro" id="IPR037207">
    <property type="entry name" value="Nuop51_4Fe4S-bd_sf"/>
</dbReference>
<keyword evidence="3" id="KW-0479">Metal-binding</keyword>
<keyword evidence="9" id="KW-1185">Reference proteome</keyword>
<dbReference type="SUPFAM" id="SSF52833">
    <property type="entry name" value="Thioredoxin-like"/>
    <property type="match status" value="1"/>
</dbReference>
<dbReference type="SUPFAM" id="SSF140490">
    <property type="entry name" value="Nqo1C-terminal domain-like"/>
    <property type="match status" value="1"/>
</dbReference>
<evidence type="ECO:0000256" key="6">
    <source>
        <dbReference type="SAM" id="MobiDB-lite"/>
    </source>
</evidence>
<dbReference type="InterPro" id="IPR019575">
    <property type="entry name" value="Nuop51_4Fe4S-bd"/>
</dbReference>
<evidence type="ECO:0000259" key="7">
    <source>
        <dbReference type="SMART" id="SM00928"/>
    </source>
</evidence>
<keyword evidence="5" id="KW-0411">Iron-sulfur</keyword>
<dbReference type="GO" id="GO:0046872">
    <property type="term" value="F:metal ion binding"/>
    <property type="evidence" value="ECO:0007669"/>
    <property type="project" value="UniProtKB-KW"/>
</dbReference>
<dbReference type="SMART" id="SM00928">
    <property type="entry name" value="NADH_4Fe-4S"/>
    <property type="match status" value="1"/>
</dbReference>
<feature type="compositionally biased region" description="Low complexity" evidence="6">
    <location>
        <begin position="182"/>
        <end position="206"/>
    </location>
</feature>
<dbReference type="InterPro" id="IPR037225">
    <property type="entry name" value="Nuo51_FMN-bd_sf"/>
</dbReference>
<dbReference type="InterPro" id="IPR011538">
    <property type="entry name" value="Nuo51_FMN-bd"/>
</dbReference>
<evidence type="ECO:0000313" key="9">
    <source>
        <dbReference type="Proteomes" id="UP000503399"/>
    </source>
</evidence>
<dbReference type="AlphaFoldDB" id="A0A6F8ZHQ0"/>
<dbReference type="InterPro" id="IPR036249">
    <property type="entry name" value="Thioredoxin-like_sf"/>
</dbReference>
<dbReference type="PROSITE" id="PS00645">
    <property type="entry name" value="COMPLEX1_51K_2"/>
    <property type="match status" value="1"/>
</dbReference>
<dbReference type="GO" id="GO:0008137">
    <property type="term" value="F:NADH dehydrogenase (ubiquinone) activity"/>
    <property type="evidence" value="ECO:0007669"/>
    <property type="project" value="InterPro"/>
</dbReference>
<protein>
    <submittedName>
        <fullName evidence="8">NADH dehydrogenase</fullName>
    </submittedName>
</protein>
<dbReference type="Pfam" id="PF10531">
    <property type="entry name" value="SLBB"/>
    <property type="match status" value="1"/>
</dbReference>
<dbReference type="Gene3D" id="3.40.30.10">
    <property type="entry name" value="Glutaredoxin"/>
    <property type="match status" value="1"/>
</dbReference>
<dbReference type="GO" id="GO:0010181">
    <property type="term" value="F:FMN binding"/>
    <property type="evidence" value="ECO:0007669"/>
    <property type="project" value="InterPro"/>
</dbReference>
<dbReference type="Pfam" id="PF10589">
    <property type="entry name" value="NADH_4Fe-4S"/>
    <property type="match status" value="1"/>
</dbReference>
<dbReference type="Pfam" id="PF01257">
    <property type="entry name" value="2Fe-2S_thioredx"/>
    <property type="match status" value="1"/>
</dbReference>
<keyword evidence="2" id="KW-0004">4Fe-4S</keyword>
<dbReference type="Pfam" id="PF01512">
    <property type="entry name" value="Complex1_51K"/>
    <property type="match status" value="1"/>
</dbReference>
<dbReference type="Gene3D" id="1.10.10.1590">
    <property type="entry name" value="NADH-quinone oxidoreductase subunit E"/>
    <property type="match status" value="1"/>
</dbReference>
<gene>
    <name evidence="8" type="ORF">R50_1910</name>
</gene>
<dbReference type="FunFam" id="3.40.50.11540:FF:000001">
    <property type="entry name" value="NADH dehydrogenase [ubiquinone] flavoprotein 1, mitochondrial"/>
    <property type="match status" value="1"/>
</dbReference>
<organism evidence="8 9">
    <name type="scientific">Candidatus Hydrogenisulfobacillus filiaventi</name>
    <dbReference type="NCBI Taxonomy" id="2707344"/>
    <lineage>
        <taxon>Bacteria</taxon>
        <taxon>Bacillati</taxon>
        <taxon>Bacillota</taxon>
        <taxon>Clostridia</taxon>
        <taxon>Eubacteriales</taxon>
        <taxon>Clostridiales Family XVII. Incertae Sedis</taxon>
        <taxon>Candidatus Hydrogenisulfobacillus</taxon>
    </lineage>
</organism>
<feature type="domain" description="NADH-ubiquinone oxidoreductase 51kDa subunit iron-sulphur binding" evidence="7">
    <location>
        <begin position="527"/>
        <end position="571"/>
    </location>
</feature>
<comment type="similarity">
    <text evidence="1">Belongs to the complex I 51 kDa subunit family.</text>
</comment>
<accession>A0A6F8ZHQ0</accession>
<dbReference type="InterPro" id="IPR041921">
    <property type="entry name" value="NuoE_N"/>
</dbReference>
<proteinExistence type="inferred from homology"/>
<name>A0A6F8ZHQ0_9FIRM</name>
<feature type="region of interest" description="Disordered" evidence="6">
    <location>
        <begin position="182"/>
        <end position="210"/>
    </location>
</feature>
<dbReference type="EMBL" id="LR778114">
    <property type="protein sequence ID" value="CAB1129407.1"/>
    <property type="molecule type" value="Genomic_DNA"/>
</dbReference>
<reference evidence="8 9" key="1">
    <citation type="submission" date="2020-02" db="EMBL/GenBank/DDBJ databases">
        <authorList>
            <person name="Hogendoorn C."/>
        </authorList>
    </citation>
    <scope>NUCLEOTIDE SEQUENCE [LARGE SCALE GENOMIC DNA]</scope>
    <source>
        <strain evidence="8">R501</strain>
    </source>
</reference>
<dbReference type="Gene3D" id="3.40.50.11540">
    <property type="entry name" value="NADH-ubiquinone oxidoreductase 51kDa subunit"/>
    <property type="match status" value="1"/>
</dbReference>
<dbReference type="InterPro" id="IPR001949">
    <property type="entry name" value="NADH-UbQ_OxRdtase_51kDa_CS"/>
</dbReference>
<evidence type="ECO:0000313" key="8">
    <source>
        <dbReference type="EMBL" id="CAB1129407.1"/>
    </source>
</evidence>
<evidence type="ECO:0000256" key="3">
    <source>
        <dbReference type="ARBA" id="ARBA00022723"/>
    </source>
</evidence>
<keyword evidence="4" id="KW-0408">Iron</keyword>
<evidence type="ECO:0000256" key="2">
    <source>
        <dbReference type="ARBA" id="ARBA00022485"/>
    </source>
</evidence>
<dbReference type="PANTHER" id="PTHR43578">
    <property type="entry name" value="NADH-QUINONE OXIDOREDUCTASE SUBUNIT F"/>
    <property type="match status" value="1"/>
</dbReference>
<dbReference type="PANTHER" id="PTHR43578:SF3">
    <property type="entry name" value="NADH-QUINONE OXIDOREDUCTASE SUBUNIT F"/>
    <property type="match status" value="1"/>
</dbReference>
<dbReference type="GO" id="GO:0051539">
    <property type="term" value="F:4 iron, 4 sulfur cluster binding"/>
    <property type="evidence" value="ECO:0007669"/>
    <property type="project" value="UniProtKB-KW"/>
</dbReference>
<evidence type="ECO:0000256" key="4">
    <source>
        <dbReference type="ARBA" id="ARBA00023004"/>
    </source>
</evidence>
<sequence>MMERPPSGGEADAAERAAVDAVLGTPESAWTGGARAGPDLHVARRPPDRRHLLLPALRAVAARRGFISPGAVAYLAGRLGLPAAEVYGVASFYALLPLEPRPPVTVHVCDDVVCAQAGAEAVARALAAAWGPAGQPRPGAPAIWQRTGCLGQCAAAPAVLVTRSGEAAGEAVLAPADPATAAARAVDPGDGGDRPPLAADPAPAGGILLGGGRGGDPLDLDAYRARGGYQALRRALELGPEGVVREIREAGLTGRGGAGFPTAVKWAAVAQQTLTPHYVVCNADESEPGTFKDRLLLETDPYAVLEGLTIAAWATGARQGYVFLRAEYPLARERLETALAEARARGFLGEEILGRAFRFEVEVRVGAGAYVCGEETALFNAIEGRRGEPRNKPPFPAVHGLFGRPTAVNNVETLATVPAILRLGAAAYAARGTAGAPGTRLFPVSGTVRRPGVYEADLGTRLGDLLERAGGLTPGRRLQAILLGGAAGSFVGPEALDMTLTPAGAAAFGATLGSGAVMVFDQQADLRGMVRRIARFFREESCGQCVPCRIGTQRQLELVERLAAGRPLGSLAAEQALHRDLAAVMRDASICGLGQTAANAVESALRLGVFGEGGQ</sequence>
<dbReference type="KEGG" id="hfv:R50_1910"/>
<dbReference type="InterPro" id="IPR019554">
    <property type="entry name" value="Soluble_ligand-bd"/>
</dbReference>
<dbReference type="Gene3D" id="1.20.1440.230">
    <property type="entry name" value="NADH-ubiquinone oxidoreductase 51kDa subunit, iron-sulphur binding domain"/>
    <property type="match status" value="1"/>
</dbReference>
<dbReference type="SUPFAM" id="SSF142984">
    <property type="entry name" value="Nqo1 middle domain-like"/>
    <property type="match status" value="1"/>
</dbReference>
<dbReference type="Gene3D" id="3.10.20.600">
    <property type="match status" value="1"/>
</dbReference>
<dbReference type="Gene3D" id="6.10.250.1450">
    <property type="match status" value="1"/>
</dbReference>
<evidence type="ECO:0000256" key="1">
    <source>
        <dbReference type="ARBA" id="ARBA00007523"/>
    </source>
</evidence>
<dbReference type="SUPFAM" id="SSF142019">
    <property type="entry name" value="Nqo1 FMN-binding domain-like"/>
    <property type="match status" value="1"/>
</dbReference>
<evidence type="ECO:0000256" key="5">
    <source>
        <dbReference type="ARBA" id="ARBA00023014"/>
    </source>
</evidence>